<dbReference type="InterPro" id="IPR050336">
    <property type="entry name" value="Chromosome_partition/occlusion"/>
</dbReference>
<dbReference type="NCBIfam" id="TIGR00180">
    <property type="entry name" value="parB_part"/>
    <property type="match status" value="1"/>
</dbReference>
<dbReference type="GO" id="GO:0045881">
    <property type="term" value="P:positive regulation of sporulation resulting in formation of a cellular spore"/>
    <property type="evidence" value="ECO:0007669"/>
    <property type="project" value="TreeGrafter"/>
</dbReference>
<dbReference type="Gene3D" id="3.90.1530.30">
    <property type="match status" value="1"/>
</dbReference>
<comment type="similarity">
    <text evidence="1">Belongs to the ParB family.</text>
</comment>
<dbReference type="Gene3D" id="1.10.10.2830">
    <property type="match status" value="1"/>
</dbReference>
<evidence type="ECO:0000313" key="8">
    <source>
        <dbReference type="Proteomes" id="UP001378188"/>
    </source>
</evidence>
<evidence type="ECO:0000256" key="5">
    <source>
        <dbReference type="SAM" id="MobiDB-lite"/>
    </source>
</evidence>
<accession>A0AAW9S190</accession>
<keyword evidence="2" id="KW-0159">Chromosome partition</keyword>
<keyword evidence="3" id="KW-0238">DNA-binding</keyword>
<dbReference type="InterPro" id="IPR036086">
    <property type="entry name" value="ParB/Sulfiredoxin_sf"/>
</dbReference>
<gene>
    <name evidence="7" type="ORF">V3328_25980</name>
</gene>
<dbReference type="Pfam" id="PF17762">
    <property type="entry name" value="HTH_ParB"/>
    <property type="match status" value="1"/>
</dbReference>
<keyword evidence="8" id="KW-1185">Reference proteome</keyword>
<proteinExistence type="inferred from homology"/>
<dbReference type="RefSeq" id="WP_340332647.1">
    <property type="nucleotide sequence ID" value="NZ_JAZHOF010000015.1"/>
</dbReference>
<dbReference type="SUPFAM" id="SSF110849">
    <property type="entry name" value="ParB/Sulfiredoxin"/>
    <property type="match status" value="1"/>
</dbReference>
<feature type="compositionally biased region" description="Basic and acidic residues" evidence="5">
    <location>
        <begin position="1"/>
        <end position="12"/>
    </location>
</feature>
<name>A0AAW9S190_9HYPH</name>
<dbReference type="Pfam" id="PF02195">
    <property type="entry name" value="ParB_N"/>
    <property type="match status" value="1"/>
</dbReference>
<dbReference type="SMART" id="SM00470">
    <property type="entry name" value="ParB"/>
    <property type="match status" value="1"/>
</dbReference>
<dbReference type="InterPro" id="IPR057240">
    <property type="entry name" value="ParB_dimer_C"/>
</dbReference>
<dbReference type="InterPro" id="IPR003115">
    <property type="entry name" value="ParB_N"/>
</dbReference>
<dbReference type="PANTHER" id="PTHR33375">
    <property type="entry name" value="CHROMOSOME-PARTITIONING PROTEIN PARB-RELATED"/>
    <property type="match status" value="1"/>
</dbReference>
<dbReference type="EMBL" id="JAZHOF010000015">
    <property type="protein sequence ID" value="MEJ8574950.1"/>
    <property type="molecule type" value="Genomic_DNA"/>
</dbReference>
<evidence type="ECO:0000256" key="2">
    <source>
        <dbReference type="ARBA" id="ARBA00022829"/>
    </source>
</evidence>
<protein>
    <submittedName>
        <fullName evidence="7">ParB/RepB/Spo0J family partition protein</fullName>
    </submittedName>
</protein>
<dbReference type="Proteomes" id="UP001378188">
    <property type="component" value="Unassembled WGS sequence"/>
</dbReference>
<evidence type="ECO:0000313" key="7">
    <source>
        <dbReference type="EMBL" id="MEJ8574950.1"/>
    </source>
</evidence>
<dbReference type="InterPro" id="IPR041468">
    <property type="entry name" value="HTH_ParB/Spo0J"/>
</dbReference>
<dbReference type="FunFam" id="1.10.10.2830:FF:000001">
    <property type="entry name" value="Chromosome partitioning protein ParB"/>
    <property type="match status" value="1"/>
</dbReference>
<reference evidence="7 8" key="1">
    <citation type="submission" date="2024-02" db="EMBL/GenBank/DDBJ databases">
        <title>Genome analysis and characterization of Microbaculum marinisediminis sp. nov., isolated from marine sediment.</title>
        <authorList>
            <person name="Du Z.-J."/>
            <person name="Ye Y.-Q."/>
            <person name="Zhang Z.-R."/>
            <person name="Yuan S.-M."/>
            <person name="Zhang X.-Y."/>
        </authorList>
    </citation>
    <scope>NUCLEOTIDE SEQUENCE [LARGE SCALE GENOMIC DNA]</scope>
    <source>
        <strain evidence="7 8">SDUM1044001</strain>
    </source>
</reference>
<dbReference type="InterPro" id="IPR004437">
    <property type="entry name" value="ParB/RepB/Spo0J"/>
</dbReference>
<dbReference type="GO" id="GO:0003677">
    <property type="term" value="F:DNA binding"/>
    <property type="evidence" value="ECO:0007669"/>
    <property type="project" value="UniProtKB-KW"/>
</dbReference>
<dbReference type="CDD" id="cd16393">
    <property type="entry name" value="SPO0J_N"/>
    <property type="match status" value="1"/>
</dbReference>
<comment type="caution">
    <text evidence="7">The sequence shown here is derived from an EMBL/GenBank/DDBJ whole genome shotgun (WGS) entry which is preliminary data.</text>
</comment>
<organism evidence="7 8">
    <name type="scientific">Microbaculum marinum</name>
    <dbReference type="NCBI Taxonomy" id="1764581"/>
    <lineage>
        <taxon>Bacteria</taxon>
        <taxon>Pseudomonadati</taxon>
        <taxon>Pseudomonadota</taxon>
        <taxon>Alphaproteobacteria</taxon>
        <taxon>Hyphomicrobiales</taxon>
        <taxon>Tepidamorphaceae</taxon>
        <taxon>Microbaculum</taxon>
    </lineage>
</organism>
<evidence type="ECO:0000256" key="4">
    <source>
        <dbReference type="ARBA" id="ARBA00025472"/>
    </source>
</evidence>
<feature type="domain" description="ParB-like N-terminal" evidence="6">
    <location>
        <begin position="46"/>
        <end position="138"/>
    </location>
</feature>
<evidence type="ECO:0000259" key="6">
    <source>
        <dbReference type="SMART" id="SM00470"/>
    </source>
</evidence>
<dbReference type="PANTHER" id="PTHR33375:SF1">
    <property type="entry name" value="CHROMOSOME-PARTITIONING PROTEIN PARB-RELATED"/>
    <property type="match status" value="1"/>
</dbReference>
<dbReference type="AlphaFoldDB" id="A0AAW9S190"/>
<dbReference type="GO" id="GO:0005694">
    <property type="term" value="C:chromosome"/>
    <property type="evidence" value="ECO:0007669"/>
    <property type="project" value="TreeGrafter"/>
</dbReference>
<feature type="region of interest" description="Disordered" evidence="5">
    <location>
        <begin position="234"/>
        <end position="257"/>
    </location>
</feature>
<dbReference type="FunFam" id="3.90.1530.30:FF:000001">
    <property type="entry name" value="Chromosome partitioning protein ParB"/>
    <property type="match status" value="1"/>
</dbReference>
<evidence type="ECO:0000256" key="3">
    <source>
        <dbReference type="ARBA" id="ARBA00023125"/>
    </source>
</evidence>
<feature type="region of interest" description="Disordered" evidence="5">
    <location>
        <begin position="1"/>
        <end position="24"/>
    </location>
</feature>
<dbReference type="GO" id="GO:0007059">
    <property type="term" value="P:chromosome segregation"/>
    <property type="evidence" value="ECO:0007669"/>
    <property type="project" value="UniProtKB-KW"/>
</dbReference>
<evidence type="ECO:0000256" key="1">
    <source>
        <dbReference type="ARBA" id="ARBA00006295"/>
    </source>
</evidence>
<comment type="function">
    <text evidence="4">Involved in chromosome partition. Localize to both poles of the predivisional cell following completion of DNA replication. Binds to the DNA origin of replication.</text>
</comment>
<dbReference type="Pfam" id="PF23552">
    <property type="entry name" value="ParB_C"/>
    <property type="match status" value="1"/>
</dbReference>
<sequence length="303" mass="33623">MSVLKKTDEPQQGREAPPSRLGRGLAALIGDVDTEKQAIERARSQRRLPIEFLRANPRNPRKSFADEDLGDLAASIREKGIMQPILVRPTPEDATRFEIIAGERRWRAAQRAGLHEVPVVVLAVDDREALEIAIIENVQRSDLNPLEEAEGYQRLIEEFSYSQAQLADVIGKSRSHVANTIRLLKLPETVRAYVTDGKLSAGHARTLVTHEDPERAARAIIETGLNVREAEALTRKADAPGRNRTAPKPAPDKDADTRALEKQLADTLGLSVDIRHKADGTGEIRVRYKTLEQLEAVTGRLAR</sequence>